<organism evidence="2 3">
    <name type="scientific">Rhizobium deserti</name>
    <dbReference type="NCBI Taxonomy" id="2547961"/>
    <lineage>
        <taxon>Bacteria</taxon>
        <taxon>Pseudomonadati</taxon>
        <taxon>Pseudomonadota</taxon>
        <taxon>Alphaproteobacteria</taxon>
        <taxon>Hyphomicrobiales</taxon>
        <taxon>Rhizobiaceae</taxon>
        <taxon>Rhizobium/Agrobacterium group</taxon>
        <taxon>Rhizobium</taxon>
    </lineage>
</organism>
<dbReference type="PANTHER" id="PTHR37549">
    <property type="entry name" value="LIPOPROTEIN LPRI"/>
    <property type="match status" value="1"/>
</dbReference>
<feature type="chain" id="PRO_5020834515" description="DUF1311 domain-containing protein" evidence="1">
    <location>
        <begin position="29"/>
        <end position="120"/>
    </location>
</feature>
<evidence type="ECO:0000256" key="1">
    <source>
        <dbReference type="SAM" id="SignalP"/>
    </source>
</evidence>
<reference evidence="2 3" key="1">
    <citation type="submission" date="2019-03" db="EMBL/GenBank/DDBJ databases">
        <title>Rhizobium sp. nov., an bacterium isolated from biocrust in Mu Us Desert.</title>
        <authorList>
            <person name="Lixiong L."/>
        </authorList>
    </citation>
    <scope>NUCLEOTIDE SEQUENCE [LARGE SCALE GENOMIC DNA]</scope>
    <source>
        <strain evidence="2 3">SPY-1</strain>
    </source>
</reference>
<proteinExistence type="predicted"/>
<dbReference type="EMBL" id="SMTL01000002">
    <property type="protein sequence ID" value="TDK36861.1"/>
    <property type="molecule type" value="Genomic_DNA"/>
</dbReference>
<dbReference type="AlphaFoldDB" id="A0A4R5UJ40"/>
<accession>A0A4R5UJ40</accession>
<feature type="signal peptide" evidence="1">
    <location>
        <begin position="1"/>
        <end position="28"/>
    </location>
</feature>
<comment type="caution">
    <text evidence="2">The sequence shown here is derived from an EMBL/GenBank/DDBJ whole genome shotgun (WGS) entry which is preliminary data.</text>
</comment>
<dbReference type="OrthoDB" id="122332at2"/>
<dbReference type="RefSeq" id="WP_133315639.1">
    <property type="nucleotide sequence ID" value="NZ_SMTL01000002.1"/>
</dbReference>
<evidence type="ECO:0000313" key="2">
    <source>
        <dbReference type="EMBL" id="TDK36861.1"/>
    </source>
</evidence>
<keyword evidence="1" id="KW-0732">Signal</keyword>
<sequence length="120" mass="13236">MPHQLPVKTLAGLLLGFAIQMFPHAASAASFDCERADLAADEKVICDTRSLNDADVKMATTFDILTSLLPMGTRGTLQEEQSAWLKKRQACNGDAECIRASYAERLKQFEESYKGLSRPL</sequence>
<dbReference type="InterPro" id="IPR052755">
    <property type="entry name" value="Lysozyme_Inhibitor_LprI"/>
</dbReference>
<dbReference type="Proteomes" id="UP000295238">
    <property type="component" value="Unassembled WGS sequence"/>
</dbReference>
<evidence type="ECO:0000313" key="3">
    <source>
        <dbReference type="Proteomes" id="UP000295238"/>
    </source>
</evidence>
<keyword evidence="3" id="KW-1185">Reference proteome</keyword>
<protein>
    <recommendedName>
        <fullName evidence="4">DUF1311 domain-containing protein</fullName>
    </recommendedName>
</protein>
<gene>
    <name evidence="2" type="ORF">E2F50_08085</name>
</gene>
<evidence type="ECO:0008006" key="4">
    <source>
        <dbReference type="Google" id="ProtNLM"/>
    </source>
</evidence>
<name>A0A4R5UJ40_9HYPH</name>
<dbReference type="GO" id="GO:0005576">
    <property type="term" value="C:extracellular region"/>
    <property type="evidence" value="ECO:0007669"/>
    <property type="project" value="TreeGrafter"/>
</dbReference>
<dbReference type="PANTHER" id="PTHR37549:SF1">
    <property type="entry name" value="LIPOPROTEIN LPRI"/>
    <property type="match status" value="1"/>
</dbReference>